<keyword evidence="2" id="KW-0472">Membrane</keyword>
<keyword evidence="3" id="KW-0732">Signal</keyword>
<evidence type="ECO:0000256" key="1">
    <source>
        <dbReference type="SAM" id="MobiDB-lite"/>
    </source>
</evidence>
<dbReference type="Proteomes" id="UP000280685">
    <property type="component" value="Chromosome 2"/>
</dbReference>
<feature type="compositionally biased region" description="Acidic residues" evidence="1">
    <location>
        <begin position="125"/>
        <end position="136"/>
    </location>
</feature>
<feature type="transmembrane region" description="Helical" evidence="2">
    <location>
        <begin position="46"/>
        <end position="68"/>
    </location>
</feature>
<evidence type="ECO:0000313" key="4">
    <source>
        <dbReference type="EMBL" id="VBB75625.1"/>
    </source>
</evidence>
<accession>A0ABY6S281</accession>
<proteinExistence type="predicted"/>
<keyword evidence="2" id="KW-0812">Transmembrane</keyword>
<feature type="chain" id="PRO_5045740228" evidence="3">
    <location>
        <begin position="20"/>
        <end position="177"/>
    </location>
</feature>
<evidence type="ECO:0000256" key="3">
    <source>
        <dbReference type="SAM" id="SignalP"/>
    </source>
</evidence>
<feature type="region of interest" description="Disordered" evidence="1">
    <location>
        <begin position="123"/>
        <end position="177"/>
    </location>
</feature>
<feature type="compositionally biased region" description="Acidic residues" evidence="1">
    <location>
        <begin position="161"/>
        <end position="177"/>
    </location>
</feature>
<dbReference type="EMBL" id="LR026965">
    <property type="protein sequence ID" value="VBB75625.1"/>
    <property type="molecule type" value="Genomic_DNA"/>
</dbReference>
<reference evidence="4" key="1">
    <citation type="submission" date="2018-02" db="EMBL/GenBank/DDBJ databases">
        <authorList>
            <person name="Silar P."/>
        </authorList>
    </citation>
    <scope>NUCLEOTIDE SEQUENCE [LARGE SCALE GENOMIC DNA]</scope>
    <source>
        <strain evidence="4">T</strain>
    </source>
</reference>
<organism evidence="4 5">
    <name type="scientific">Podospora comata</name>
    <dbReference type="NCBI Taxonomy" id="48703"/>
    <lineage>
        <taxon>Eukaryota</taxon>
        <taxon>Fungi</taxon>
        <taxon>Dikarya</taxon>
        <taxon>Ascomycota</taxon>
        <taxon>Pezizomycotina</taxon>
        <taxon>Sordariomycetes</taxon>
        <taxon>Sordariomycetidae</taxon>
        <taxon>Sordariales</taxon>
        <taxon>Podosporaceae</taxon>
        <taxon>Podospora</taxon>
    </lineage>
</organism>
<feature type="compositionally biased region" description="Basic and acidic residues" evidence="1">
    <location>
        <begin position="150"/>
        <end position="160"/>
    </location>
</feature>
<keyword evidence="5" id="KW-1185">Reference proteome</keyword>
<protein>
    <submittedName>
        <fullName evidence="4">Uncharacterized protein</fullName>
    </submittedName>
</protein>
<gene>
    <name evidence="4" type="ORF">PODCO_205550</name>
</gene>
<sequence>MYATGVVIISILTLRLCDAAHPPKNLNCCFNTSTPWEPHSQPSRTLVVPAIISLILFLLSTFVLYPLWQRYRNRYSQYLPIDTLSEQTSSLRARITGGLSSLIFTSRWSTGFADRLVVGGRPSFDSEDGEELEDVDESTRRGGNIGDSIDSSRRLSRDLEEGFIDDSDESSSDDSSR</sequence>
<feature type="signal peptide" evidence="3">
    <location>
        <begin position="1"/>
        <end position="19"/>
    </location>
</feature>
<evidence type="ECO:0000256" key="2">
    <source>
        <dbReference type="SAM" id="Phobius"/>
    </source>
</evidence>
<keyword evidence="2" id="KW-1133">Transmembrane helix</keyword>
<name>A0ABY6S281_PODCO</name>
<evidence type="ECO:0000313" key="5">
    <source>
        <dbReference type="Proteomes" id="UP000280685"/>
    </source>
</evidence>